<name>A0ABN9SA43_9DINO</name>
<accession>A0ABN9SA43</accession>
<sequence>MSDELKSFGPWDTGRSEIRVYDVPMRSRAEFESYLARYSTEGGLPQERQRFLEPCVYASSKVRLRYCTRSQLAGYLLNYISDRKSYKLLSANCQTFCADLFSFLSGDRSAKPYGHLVQANYSNHVQSFLYKPGRE</sequence>
<dbReference type="EMBL" id="CAUYUJ010010213">
    <property type="protein sequence ID" value="CAK0828800.1"/>
    <property type="molecule type" value="Genomic_DNA"/>
</dbReference>
<evidence type="ECO:0008006" key="3">
    <source>
        <dbReference type="Google" id="ProtNLM"/>
    </source>
</evidence>
<evidence type="ECO:0000313" key="2">
    <source>
        <dbReference type="Proteomes" id="UP001189429"/>
    </source>
</evidence>
<protein>
    <recommendedName>
        <fullName evidence="3">PPPDE domain-containing protein</fullName>
    </recommendedName>
</protein>
<evidence type="ECO:0000313" key="1">
    <source>
        <dbReference type="EMBL" id="CAK0828800.1"/>
    </source>
</evidence>
<keyword evidence="2" id="KW-1185">Reference proteome</keyword>
<gene>
    <name evidence="1" type="ORF">PCOR1329_LOCUS27936</name>
</gene>
<organism evidence="1 2">
    <name type="scientific">Prorocentrum cordatum</name>
    <dbReference type="NCBI Taxonomy" id="2364126"/>
    <lineage>
        <taxon>Eukaryota</taxon>
        <taxon>Sar</taxon>
        <taxon>Alveolata</taxon>
        <taxon>Dinophyceae</taxon>
        <taxon>Prorocentrales</taxon>
        <taxon>Prorocentraceae</taxon>
        <taxon>Prorocentrum</taxon>
    </lineage>
</organism>
<comment type="caution">
    <text evidence="1">The sequence shown here is derived from an EMBL/GenBank/DDBJ whole genome shotgun (WGS) entry which is preliminary data.</text>
</comment>
<reference evidence="1" key="1">
    <citation type="submission" date="2023-10" db="EMBL/GenBank/DDBJ databases">
        <authorList>
            <person name="Chen Y."/>
            <person name="Shah S."/>
            <person name="Dougan E. K."/>
            <person name="Thang M."/>
            <person name="Chan C."/>
        </authorList>
    </citation>
    <scope>NUCLEOTIDE SEQUENCE [LARGE SCALE GENOMIC DNA]</scope>
</reference>
<proteinExistence type="predicted"/>
<dbReference type="Proteomes" id="UP001189429">
    <property type="component" value="Unassembled WGS sequence"/>
</dbReference>